<organism evidence="11 12">
    <name type="scientific">Amorphus orientalis</name>
    <dbReference type="NCBI Taxonomy" id="649198"/>
    <lineage>
        <taxon>Bacteria</taxon>
        <taxon>Pseudomonadati</taxon>
        <taxon>Pseudomonadota</taxon>
        <taxon>Alphaproteobacteria</taxon>
        <taxon>Hyphomicrobiales</taxon>
        <taxon>Amorphaceae</taxon>
        <taxon>Amorphus</taxon>
    </lineage>
</organism>
<accession>A0AAE3VMP7</accession>
<evidence type="ECO:0000256" key="6">
    <source>
        <dbReference type="ARBA" id="ARBA00023065"/>
    </source>
</evidence>
<keyword evidence="12" id="KW-1185">Reference proteome</keyword>
<gene>
    <name evidence="11" type="ORF">J2S73_001232</name>
</gene>
<dbReference type="GO" id="GO:0009279">
    <property type="term" value="C:cell outer membrane"/>
    <property type="evidence" value="ECO:0007669"/>
    <property type="project" value="UniProtKB-SubCell"/>
</dbReference>
<comment type="function">
    <text evidence="10">Forms passive diffusion pores that allow small molecular weight hydrophilic materials across the outer membrane.</text>
</comment>
<keyword evidence="7 10" id="KW-0626">Porin</keyword>
<keyword evidence="8 10" id="KW-0472">Membrane</keyword>
<keyword evidence="9 10" id="KW-0998">Cell outer membrane</keyword>
<evidence type="ECO:0000256" key="9">
    <source>
        <dbReference type="ARBA" id="ARBA00023237"/>
    </source>
</evidence>
<evidence type="ECO:0000256" key="10">
    <source>
        <dbReference type="RuleBase" id="RU364005"/>
    </source>
</evidence>
<evidence type="ECO:0000256" key="3">
    <source>
        <dbReference type="ARBA" id="ARBA00022452"/>
    </source>
</evidence>
<evidence type="ECO:0000256" key="2">
    <source>
        <dbReference type="ARBA" id="ARBA00022448"/>
    </source>
</evidence>
<proteinExistence type="inferred from homology"/>
<protein>
    <recommendedName>
        <fullName evidence="10">Porin</fullName>
    </recommendedName>
</protein>
<dbReference type="GO" id="GO:0006811">
    <property type="term" value="P:monoatomic ion transport"/>
    <property type="evidence" value="ECO:0007669"/>
    <property type="project" value="UniProtKB-KW"/>
</dbReference>
<dbReference type="InterPro" id="IPR003684">
    <property type="entry name" value="Porin_alphabac"/>
</dbReference>
<dbReference type="Proteomes" id="UP001229244">
    <property type="component" value="Unassembled WGS sequence"/>
</dbReference>
<dbReference type="GO" id="GO:0046930">
    <property type="term" value="C:pore complex"/>
    <property type="evidence" value="ECO:0007669"/>
    <property type="project" value="UniProtKB-KW"/>
</dbReference>
<sequence>MNIKSLILGSAAGIMAVSGAQAADLPVAPEPIDYVRVCDAFGAGYYYIPGTDTCLSVRGRVRAEYRYFDSEYVTNWRDFNSTQFRARGYIYMDSRTNTEFGLLRAYNEVWVTVDSPGSTSLSLWNSFIQFGGFTFGRTQSFYDFVAYPTWAFAFTPQVSDQRQNLAAYTFAFGNGFSASLSVEEASARRSGMTNWAYGGTKYPDLVANLRIDQGWGSAQLSGALHQVYSAYNAFGTTPGGELGWGVNGGVDFNLPFAAGASLNLSGAYTKGAIAYASSSISVPLNAGDATWNPATGDLDLATAWSVSGGLGFSFTPTVGAAIQAGYFDYEDGNIAANDFKNYDVQGNITWQPVSGLVIGTEVDYRYVDAANTSGVSDGSIWAGAFRVQRTF</sequence>
<dbReference type="SUPFAM" id="SSF56935">
    <property type="entry name" value="Porins"/>
    <property type="match status" value="1"/>
</dbReference>
<comment type="similarity">
    <text evidence="1 10">Belongs to the alphaproteobacteria porin family.</text>
</comment>
<reference evidence="11" key="1">
    <citation type="submission" date="2023-07" db="EMBL/GenBank/DDBJ databases">
        <title>Genomic Encyclopedia of Type Strains, Phase IV (KMG-IV): sequencing the most valuable type-strain genomes for metagenomic binning, comparative biology and taxonomic classification.</title>
        <authorList>
            <person name="Goeker M."/>
        </authorList>
    </citation>
    <scope>NUCLEOTIDE SEQUENCE</scope>
    <source>
        <strain evidence="11">DSM 21202</strain>
    </source>
</reference>
<comment type="subcellular location">
    <subcellularLocation>
        <location evidence="10">Cell outer membrane</location>
        <topology evidence="10">Multi-pass membrane protein</topology>
    </subcellularLocation>
</comment>
<evidence type="ECO:0000313" key="11">
    <source>
        <dbReference type="EMBL" id="MDQ0314795.1"/>
    </source>
</evidence>
<dbReference type="AlphaFoldDB" id="A0AAE3VMP7"/>
<dbReference type="EMBL" id="JAUSUL010000001">
    <property type="protein sequence ID" value="MDQ0314795.1"/>
    <property type="molecule type" value="Genomic_DNA"/>
</dbReference>
<comment type="domain">
    <text evidence="10">Consists of 16-stranded beta-barrel sheets, with large surface-exposed loops, that form a transmembrane pore at the center of each barrel. The pore is partially ocluded by a peptide loop that folds into the pore lumen.</text>
</comment>
<evidence type="ECO:0000256" key="8">
    <source>
        <dbReference type="ARBA" id="ARBA00023136"/>
    </source>
</evidence>
<comment type="caution">
    <text evidence="11">The sequence shown here is derived from an EMBL/GenBank/DDBJ whole genome shotgun (WGS) entry which is preliminary data.</text>
</comment>
<name>A0AAE3VMP7_9HYPH</name>
<evidence type="ECO:0000313" key="12">
    <source>
        <dbReference type="Proteomes" id="UP001229244"/>
    </source>
</evidence>
<evidence type="ECO:0000256" key="5">
    <source>
        <dbReference type="ARBA" id="ARBA00022729"/>
    </source>
</evidence>
<dbReference type="Pfam" id="PF02530">
    <property type="entry name" value="Porin_2"/>
    <property type="match status" value="1"/>
</dbReference>
<keyword evidence="5 10" id="KW-0732">Signal</keyword>
<keyword evidence="4 10" id="KW-0812">Transmembrane</keyword>
<dbReference type="RefSeq" id="WP_306884582.1">
    <property type="nucleotide sequence ID" value="NZ_JAUSUL010000001.1"/>
</dbReference>
<evidence type="ECO:0000256" key="4">
    <source>
        <dbReference type="ARBA" id="ARBA00022692"/>
    </source>
</evidence>
<feature type="chain" id="PRO_5041780088" description="Porin" evidence="10">
    <location>
        <begin position="23"/>
        <end position="391"/>
    </location>
</feature>
<keyword evidence="2 10" id="KW-0813">Transport</keyword>
<evidence type="ECO:0000256" key="7">
    <source>
        <dbReference type="ARBA" id="ARBA00023114"/>
    </source>
</evidence>
<dbReference type="GO" id="GO:0015288">
    <property type="term" value="F:porin activity"/>
    <property type="evidence" value="ECO:0007669"/>
    <property type="project" value="UniProtKB-KW"/>
</dbReference>
<evidence type="ECO:0000256" key="1">
    <source>
        <dbReference type="ARBA" id="ARBA00009521"/>
    </source>
</evidence>
<feature type="signal peptide" evidence="10">
    <location>
        <begin position="1"/>
        <end position="22"/>
    </location>
</feature>
<keyword evidence="3 10" id="KW-1134">Transmembrane beta strand</keyword>
<keyword evidence="6 10" id="KW-0406">Ion transport</keyword>